<dbReference type="RefSeq" id="WP_100989974.1">
    <property type="nucleotide sequence ID" value="NZ_CP025096.1"/>
</dbReference>
<dbReference type="KEGG" id="spir:CWM47_20015"/>
<gene>
    <name evidence="1" type="ORF">CWM47_20015</name>
</gene>
<evidence type="ECO:0008006" key="3">
    <source>
        <dbReference type="Google" id="ProtNLM"/>
    </source>
</evidence>
<dbReference type="OrthoDB" id="1097758at2"/>
<dbReference type="EMBL" id="CP025096">
    <property type="protein sequence ID" value="AUD03907.1"/>
    <property type="molecule type" value="Genomic_DNA"/>
</dbReference>
<dbReference type="NCBIfam" id="TIGR04131">
    <property type="entry name" value="Bac_Flav_CTERM"/>
    <property type="match status" value="1"/>
</dbReference>
<organism evidence="1 2">
    <name type="scientific">Spirosoma pollinicola</name>
    <dbReference type="NCBI Taxonomy" id="2057025"/>
    <lineage>
        <taxon>Bacteria</taxon>
        <taxon>Pseudomonadati</taxon>
        <taxon>Bacteroidota</taxon>
        <taxon>Cytophagia</taxon>
        <taxon>Cytophagales</taxon>
        <taxon>Cytophagaceae</taxon>
        <taxon>Spirosoma</taxon>
    </lineage>
</organism>
<dbReference type="Pfam" id="PF13585">
    <property type="entry name" value="CHU_C"/>
    <property type="match status" value="1"/>
</dbReference>
<keyword evidence="2" id="KW-1185">Reference proteome</keyword>
<dbReference type="InterPro" id="IPR026341">
    <property type="entry name" value="T9SS_type_B"/>
</dbReference>
<proteinExistence type="predicted"/>
<accession>A0A2K8Z1Z6</accession>
<evidence type="ECO:0000313" key="2">
    <source>
        <dbReference type="Proteomes" id="UP000232883"/>
    </source>
</evidence>
<dbReference type="Gene3D" id="2.60.120.260">
    <property type="entry name" value="Galactose-binding domain-like"/>
    <property type="match status" value="1"/>
</dbReference>
<protein>
    <recommendedName>
        <fullName evidence="3">Gliding motility-associated C-terminal domain-containing protein</fullName>
    </recommendedName>
</protein>
<name>A0A2K8Z1Z6_9BACT</name>
<dbReference type="Proteomes" id="UP000232883">
    <property type="component" value="Chromosome"/>
</dbReference>
<evidence type="ECO:0000313" key="1">
    <source>
        <dbReference type="EMBL" id="AUD03907.1"/>
    </source>
</evidence>
<sequence>MLAKFNKLIRNSHEWLPTLRWVIALITYSVYSFFQSASAQSCANPSGPLLIDQSFGTVSKPVSLSGLTTYQYVLPMCPADGQYTVTEAIDSGCFSNTWYAVASDHTPGDEAGNMMIVNGANTPGAFYEQSVAGFCGGTTYEISFWAFNLLKTGICPTPIIPNLAVFIETKSGQLVSSTNIGQVDLAYAPTWQQYSALFTVPKITEELVIKLVNTKGDYGCGNDMVIDDIQVRQCEACASNEIYVPDIFTPNNDGHNDELAFFLPRVTSFNLTVFDRWGSELFTSNTLNQKWDGSYAGSPCISGTYSWVITYQPELAGQKPPKHIQTGRVLLLR</sequence>
<reference evidence="1 2" key="1">
    <citation type="submission" date="2017-11" db="EMBL/GenBank/DDBJ databases">
        <title>Taxonomic description and genome sequences of Spirosoma HA7 sp. nov., isolated from pollen microhabitat of Corylus avellana.</title>
        <authorList>
            <person name="Ambika Manirajan B."/>
            <person name="Suarez C."/>
            <person name="Ratering S."/>
            <person name="Geissler-Plaum R."/>
            <person name="Cardinale M."/>
            <person name="Sylvia S."/>
        </authorList>
    </citation>
    <scope>NUCLEOTIDE SEQUENCE [LARGE SCALE GENOMIC DNA]</scope>
    <source>
        <strain evidence="1 2">HA7</strain>
    </source>
</reference>
<dbReference type="AlphaFoldDB" id="A0A2K8Z1Z6"/>